<dbReference type="PATRIC" id="fig|1736674.3.peg.226"/>
<name>A0A0P0CCX6_9FLAO</name>
<proteinExistence type="predicted"/>
<evidence type="ECO:0000259" key="1">
    <source>
        <dbReference type="PROSITE" id="PS51352"/>
    </source>
</evidence>
<dbReference type="PROSITE" id="PS51257">
    <property type="entry name" value="PROKAR_LIPOPROTEIN"/>
    <property type="match status" value="1"/>
</dbReference>
<protein>
    <recommendedName>
        <fullName evidence="1">Thioredoxin domain-containing protein</fullName>
    </recommendedName>
</protein>
<evidence type="ECO:0000313" key="3">
    <source>
        <dbReference type="Proteomes" id="UP000057981"/>
    </source>
</evidence>
<sequence length="473" mass="55498">MKLYFWFLIILISLVGCKKNIQQDEGEVAYFGGEIINPNTNFVVIGKSDKVFDTILLDKNNRFSYKLKHLKPGLYTFKHGSEVQMVFLEPMDSIIFRLNTLEFDESLVYTGIGAKKNNYFMNEFLKNESLESDIFKYCQLEPLAFEHKIDSLRNIKNKKLQRFSKKHKTSSLFNRIAQANIDYKYYTRKEIYPFVHYGEGKHNIINSLPDSFYSYRKNIDYNDDFLKDYFSYNDFLRSNLNNLALKQHFKHTKECQVKRNSLCYNLDRLNIIDSLVSNETIKNDLLYHNTMSFLAKNKNLDNNSVVLKSFLEKSTDEKNKTVVSQYVASLNNLRPGQVFPNIKIVNYQNTEFNSNSLINAPTAICFWSHSFYEHFRKSHNKIKELRVKYPEINFIIINIDDYGTGKWVSTLEKNKFPLKGEYQFKTPEASRNLLAIHPMTKVIVVNKHNRIVNNNANIFAVGFEQELLGLINQ</sequence>
<keyword evidence="3" id="KW-1185">Reference proteome</keyword>
<gene>
    <name evidence="2" type="ORF">APS56_01065</name>
</gene>
<dbReference type="Proteomes" id="UP000057981">
    <property type="component" value="Chromosome"/>
</dbReference>
<accession>A0A0P0CCX6</accession>
<reference evidence="2 3" key="1">
    <citation type="submission" date="2015-10" db="EMBL/GenBank/DDBJ databases">
        <authorList>
            <person name="Gilbert D.G."/>
        </authorList>
    </citation>
    <scope>NUCLEOTIDE SEQUENCE [LARGE SCALE GENOMIC DNA]</scope>
    <source>
        <strain evidence="3">HZ-22</strain>
    </source>
</reference>
<dbReference type="EMBL" id="CP012898">
    <property type="protein sequence ID" value="ALJ03824.1"/>
    <property type="molecule type" value="Genomic_DNA"/>
</dbReference>
<dbReference type="RefSeq" id="WP_054723963.1">
    <property type="nucleotide sequence ID" value="NZ_CP012898.1"/>
</dbReference>
<dbReference type="PROSITE" id="PS51352">
    <property type="entry name" value="THIOREDOXIN_2"/>
    <property type="match status" value="1"/>
</dbReference>
<dbReference type="KEGG" id="ahz:APS56_01065"/>
<feature type="domain" description="Thioredoxin" evidence="1">
    <location>
        <begin position="333"/>
        <end position="473"/>
    </location>
</feature>
<evidence type="ECO:0000313" key="2">
    <source>
        <dbReference type="EMBL" id="ALJ03824.1"/>
    </source>
</evidence>
<dbReference type="STRING" id="1736674.APS56_01065"/>
<organism evidence="2 3">
    <name type="scientific">Pseudalgibacter alginicilyticus</name>
    <dbReference type="NCBI Taxonomy" id="1736674"/>
    <lineage>
        <taxon>Bacteria</taxon>
        <taxon>Pseudomonadati</taxon>
        <taxon>Bacteroidota</taxon>
        <taxon>Flavobacteriia</taxon>
        <taxon>Flavobacteriales</taxon>
        <taxon>Flavobacteriaceae</taxon>
        <taxon>Pseudalgibacter</taxon>
    </lineage>
</organism>
<dbReference type="AlphaFoldDB" id="A0A0P0CCX6"/>
<dbReference type="OrthoDB" id="1146847at2"/>
<dbReference type="InterPro" id="IPR013766">
    <property type="entry name" value="Thioredoxin_domain"/>
</dbReference>
<dbReference type="Gene3D" id="3.40.30.10">
    <property type="entry name" value="Glutaredoxin"/>
    <property type="match status" value="1"/>
</dbReference>